<dbReference type="AlphaFoldDB" id="A0A4V6D0Z9"/>
<dbReference type="Gramene" id="TKV92675">
    <property type="protein sequence ID" value="TKV92675"/>
    <property type="gene ID" value="SEVIR_9G175600v2"/>
</dbReference>
<name>A0A4V6D0Z9_SETVI</name>
<sequence length="67" mass="7516">MQPPLDLRCGCLKDFKSNSPLPLHVADLFVDWFSTACVAVKKKHLPLFPTPLFKSCGCAYMTIRCSK</sequence>
<evidence type="ECO:0000313" key="2">
    <source>
        <dbReference type="Proteomes" id="UP000298652"/>
    </source>
</evidence>
<proteinExistence type="predicted"/>
<dbReference type="Proteomes" id="UP000298652">
    <property type="component" value="Chromosome 9"/>
</dbReference>
<keyword evidence="2" id="KW-1185">Reference proteome</keyword>
<dbReference type="EMBL" id="CM016560">
    <property type="protein sequence ID" value="TKV92675.1"/>
    <property type="molecule type" value="Genomic_DNA"/>
</dbReference>
<reference evidence="1" key="1">
    <citation type="submission" date="2019-03" db="EMBL/GenBank/DDBJ databases">
        <title>WGS assembly of Setaria viridis.</title>
        <authorList>
            <person name="Huang P."/>
            <person name="Jenkins J."/>
            <person name="Grimwood J."/>
            <person name="Barry K."/>
            <person name="Healey A."/>
            <person name="Mamidi S."/>
            <person name="Sreedasyam A."/>
            <person name="Shu S."/>
            <person name="Feldman M."/>
            <person name="Wu J."/>
            <person name="Yu Y."/>
            <person name="Chen C."/>
            <person name="Johnson J."/>
            <person name="Rokhsar D."/>
            <person name="Baxter I."/>
            <person name="Schmutz J."/>
            <person name="Brutnell T."/>
            <person name="Kellogg E."/>
        </authorList>
    </citation>
    <scope>NUCLEOTIDE SEQUENCE [LARGE SCALE GENOMIC DNA]</scope>
</reference>
<evidence type="ECO:0000313" key="1">
    <source>
        <dbReference type="EMBL" id="TKV92675.1"/>
    </source>
</evidence>
<organism evidence="1 2">
    <name type="scientific">Setaria viridis</name>
    <name type="common">Green bristlegrass</name>
    <name type="synonym">Setaria italica subsp. viridis</name>
    <dbReference type="NCBI Taxonomy" id="4556"/>
    <lineage>
        <taxon>Eukaryota</taxon>
        <taxon>Viridiplantae</taxon>
        <taxon>Streptophyta</taxon>
        <taxon>Embryophyta</taxon>
        <taxon>Tracheophyta</taxon>
        <taxon>Spermatophyta</taxon>
        <taxon>Magnoliopsida</taxon>
        <taxon>Liliopsida</taxon>
        <taxon>Poales</taxon>
        <taxon>Poaceae</taxon>
        <taxon>PACMAD clade</taxon>
        <taxon>Panicoideae</taxon>
        <taxon>Panicodae</taxon>
        <taxon>Paniceae</taxon>
        <taxon>Cenchrinae</taxon>
        <taxon>Setaria</taxon>
    </lineage>
</organism>
<protein>
    <submittedName>
        <fullName evidence="1">Uncharacterized protein</fullName>
    </submittedName>
</protein>
<gene>
    <name evidence="1" type="ORF">SEVIR_9G175600v2</name>
</gene>
<accession>A0A4V6D0Z9</accession>